<dbReference type="Pfam" id="PF04231">
    <property type="entry name" value="Endonuclease_1"/>
    <property type="match status" value="1"/>
</dbReference>
<evidence type="ECO:0000313" key="6">
    <source>
        <dbReference type="EMBL" id="MCQ1061126.1"/>
    </source>
</evidence>
<feature type="compositionally biased region" description="Polar residues" evidence="4">
    <location>
        <begin position="156"/>
        <end position="165"/>
    </location>
</feature>
<keyword evidence="5" id="KW-0732">Signal</keyword>
<evidence type="ECO:0000256" key="3">
    <source>
        <dbReference type="ARBA" id="ARBA00022801"/>
    </source>
</evidence>
<keyword evidence="3" id="KW-0378">Hydrolase</keyword>
<proteinExistence type="inferred from homology"/>
<dbReference type="SUPFAM" id="SSF56219">
    <property type="entry name" value="DNase I-like"/>
    <property type="match status" value="1"/>
</dbReference>
<name>A0ABT1N8R7_9GAMM</name>
<feature type="region of interest" description="Disordered" evidence="4">
    <location>
        <begin position="156"/>
        <end position="175"/>
    </location>
</feature>
<keyword evidence="6" id="KW-0255">Endonuclease</keyword>
<evidence type="ECO:0000256" key="4">
    <source>
        <dbReference type="SAM" id="MobiDB-lite"/>
    </source>
</evidence>
<gene>
    <name evidence="6" type="ORF">NHN17_24095</name>
</gene>
<evidence type="ECO:0000256" key="5">
    <source>
        <dbReference type="SAM" id="SignalP"/>
    </source>
</evidence>
<organism evidence="6 7">
    <name type="scientific">Photobacterium pectinilyticum</name>
    <dbReference type="NCBI Taxonomy" id="2906793"/>
    <lineage>
        <taxon>Bacteria</taxon>
        <taxon>Pseudomonadati</taxon>
        <taxon>Pseudomonadota</taxon>
        <taxon>Gammaproteobacteria</taxon>
        <taxon>Vibrionales</taxon>
        <taxon>Vibrionaceae</taxon>
        <taxon>Photobacterium</taxon>
    </lineage>
</organism>
<dbReference type="Proteomes" id="UP001524460">
    <property type="component" value="Unassembled WGS sequence"/>
</dbReference>
<dbReference type="PANTHER" id="PTHR33607:SF2">
    <property type="entry name" value="ENDONUCLEASE-1"/>
    <property type="match status" value="1"/>
</dbReference>
<keyword evidence="7" id="KW-1185">Reference proteome</keyword>
<dbReference type="EMBL" id="JANEYT010000114">
    <property type="protein sequence ID" value="MCQ1061126.1"/>
    <property type="molecule type" value="Genomic_DNA"/>
</dbReference>
<feature type="signal peptide" evidence="5">
    <location>
        <begin position="1"/>
        <end position="24"/>
    </location>
</feature>
<evidence type="ECO:0000256" key="1">
    <source>
        <dbReference type="ARBA" id="ARBA00006429"/>
    </source>
</evidence>
<keyword evidence="2" id="KW-0540">Nuclease</keyword>
<accession>A0ABT1N8R7</accession>
<evidence type="ECO:0000256" key="2">
    <source>
        <dbReference type="ARBA" id="ARBA00022722"/>
    </source>
</evidence>
<feature type="chain" id="PRO_5046820740" evidence="5">
    <location>
        <begin position="25"/>
        <end position="656"/>
    </location>
</feature>
<comment type="caution">
    <text evidence="6">The sequence shown here is derived from an EMBL/GenBank/DDBJ whole genome shotgun (WGS) entry which is preliminary data.</text>
</comment>
<dbReference type="RefSeq" id="WP_255045225.1">
    <property type="nucleotide sequence ID" value="NZ_JANEYT010000114.1"/>
</dbReference>
<dbReference type="PANTHER" id="PTHR33607">
    <property type="entry name" value="ENDONUCLEASE-1"/>
    <property type="match status" value="1"/>
</dbReference>
<dbReference type="SUPFAM" id="SSF54060">
    <property type="entry name" value="His-Me finger endonucleases"/>
    <property type="match status" value="1"/>
</dbReference>
<evidence type="ECO:0000313" key="7">
    <source>
        <dbReference type="Proteomes" id="UP001524460"/>
    </source>
</evidence>
<dbReference type="Gene3D" id="3.60.10.10">
    <property type="entry name" value="Endonuclease/exonuclease/phosphatase"/>
    <property type="match status" value="1"/>
</dbReference>
<sequence>MYNRKKGWPLAVALMAICASGLHAEMIAPDLTGEALLDKLRQEYKPQNTLDYRNARKAMFSEVDNENGEVRLIYTGEYYPTTTIPDHNIVNTEHTWPQSKFKGSRDGSMMKSDLHHLYPTFSKVNSERGSKPFAEIPDKKTQKWWVNDKAVNGIPTQNIDSYSESTNEEFEPREDHKGNVARAMAYLYTVYDLPSGSKRWFENQLNTLYQWHLLDPVDTKELKRTQAIADIQGTVNPYVVDDTLFSRALISETSNLPSPTLSETIEVWDGRNKLKITTWNLEHMMSRERFLQWAAFCGRDDVNWDDNVAIAKGKPRHLTYCNAHSGLNWPANDKQQSLPLRSIEAFEQKISALKERAIELDSDVYAFQEVSDAKAIESILPQGEYIVMFESADGVPMQVGYAVRKSLAKHASYQVVDTVSVCKKEDRINIQDPASCKPSSYRTRPGLELSLNVNGEVAKMLNVHLKSSCRSDPVSQPKAGASQRKIEGCQMLRDQVPALEDWVDQRASKGEMFILLGDFNRDFVKEFRDKIPARLDGSKSSDSILPDTQIGAVFQELNDNSPEGAKLHLEWQKIDGEYKYDCPSKEGYAEKAYSCHRGIDHIIVGDSLFKSLADSPDKIYAKGADYGRAAYCGDNARPSDHCPVTVELSMPNVISE</sequence>
<reference evidence="6 7" key="1">
    <citation type="submission" date="2022-07" db="EMBL/GenBank/DDBJ databases">
        <title>Photobacterium pectinilyticum sp. nov., a marine bacterium isolated from surface seawater of Qingdao offshore.</title>
        <authorList>
            <person name="Wang X."/>
        </authorList>
    </citation>
    <scope>NUCLEOTIDE SEQUENCE [LARGE SCALE GENOMIC DNA]</scope>
    <source>
        <strain evidence="6 7">ZSDE20</strain>
    </source>
</reference>
<protein>
    <submittedName>
        <fullName evidence="6">Endonuclease</fullName>
    </submittedName>
</protein>
<dbReference type="InterPro" id="IPR044925">
    <property type="entry name" value="His-Me_finger_sf"/>
</dbReference>
<comment type="similarity">
    <text evidence="1">Belongs to the EndA/NucM nuclease family.</text>
</comment>
<dbReference type="GO" id="GO:0004519">
    <property type="term" value="F:endonuclease activity"/>
    <property type="evidence" value="ECO:0007669"/>
    <property type="project" value="UniProtKB-KW"/>
</dbReference>
<dbReference type="InterPro" id="IPR036691">
    <property type="entry name" value="Endo/exonu/phosph_ase_sf"/>
</dbReference>
<dbReference type="InterPro" id="IPR007346">
    <property type="entry name" value="Endonuclease-I"/>
</dbReference>